<evidence type="ECO:0000313" key="4">
    <source>
        <dbReference type="Proteomes" id="UP000199632"/>
    </source>
</evidence>
<feature type="transmembrane region" description="Helical" evidence="2">
    <location>
        <begin position="56"/>
        <end position="73"/>
    </location>
</feature>
<feature type="transmembrane region" description="Helical" evidence="2">
    <location>
        <begin position="127"/>
        <end position="149"/>
    </location>
</feature>
<feature type="transmembrane region" description="Helical" evidence="2">
    <location>
        <begin position="184"/>
        <end position="202"/>
    </location>
</feature>
<feature type="transmembrane region" description="Helical" evidence="2">
    <location>
        <begin position="310"/>
        <end position="328"/>
    </location>
</feature>
<gene>
    <name evidence="3" type="ORF">SAMN05421684_8528</name>
</gene>
<evidence type="ECO:0000256" key="2">
    <source>
        <dbReference type="SAM" id="Phobius"/>
    </source>
</evidence>
<feature type="region of interest" description="Disordered" evidence="1">
    <location>
        <begin position="1"/>
        <end position="33"/>
    </location>
</feature>
<organism evidence="3 4">
    <name type="scientific">Asanoa ishikariensis</name>
    <dbReference type="NCBI Taxonomy" id="137265"/>
    <lineage>
        <taxon>Bacteria</taxon>
        <taxon>Bacillati</taxon>
        <taxon>Actinomycetota</taxon>
        <taxon>Actinomycetes</taxon>
        <taxon>Micromonosporales</taxon>
        <taxon>Micromonosporaceae</taxon>
        <taxon>Asanoa</taxon>
    </lineage>
</organism>
<dbReference type="STRING" id="137265.SAMN05421684_8528"/>
<dbReference type="OrthoDB" id="3379275at2"/>
<feature type="transmembrane region" description="Helical" evidence="2">
    <location>
        <begin position="246"/>
        <end position="268"/>
    </location>
</feature>
<evidence type="ECO:0000256" key="1">
    <source>
        <dbReference type="SAM" id="MobiDB-lite"/>
    </source>
</evidence>
<evidence type="ECO:0008006" key="5">
    <source>
        <dbReference type="Google" id="ProtNLM"/>
    </source>
</evidence>
<name>A0A1H3UZT2_9ACTN</name>
<feature type="transmembrane region" description="Helical" evidence="2">
    <location>
        <begin position="401"/>
        <end position="421"/>
    </location>
</feature>
<proteinExistence type="predicted"/>
<keyword evidence="2" id="KW-0812">Transmembrane</keyword>
<keyword evidence="4" id="KW-1185">Reference proteome</keyword>
<feature type="transmembrane region" description="Helical" evidence="2">
    <location>
        <begin position="214"/>
        <end position="234"/>
    </location>
</feature>
<dbReference type="EMBL" id="FNQB01000009">
    <property type="protein sequence ID" value="SDZ67848.1"/>
    <property type="molecule type" value="Genomic_DNA"/>
</dbReference>
<dbReference type="RefSeq" id="WP_090805132.1">
    <property type="nucleotide sequence ID" value="NZ_BOND01000039.1"/>
</dbReference>
<dbReference type="Proteomes" id="UP000199632">
    <property type="component" value="Unassembled WGS sequence"/>
</dbReference>
<accession>A0A1H3UZT2</accession>
<evidence type="ECO:0000313" key="3">
    <source>
        <dbReference type="EMBL" id="SDZ67848.1"/>
    </source>
</evidence>
<feature type="compositionally biased region" description="Basic and acidic residues" evidence="1">
    <location>
        <begin position="1"/>
        <end position="10"/>
    </location>
</feature>
<reference evidence="4" key="1">
    <citation type="submission" date="2016-10" db="EMBL/GenBank/DDBJ databases">
        <authorList>
            <person name="Varghese N."/>
            <person name="Submissions S."/>
        </authorList>
    </citation>
    <scope>NUCLEOTIDE SEQUENCE [LARGE SCALE GENOMIC DNA]</scope>
    <source>
        <strain evidence="4">DSM 44718</strain>
    </source>
</reference>
<sequence length="474" mass="51190">MIIRHDRVESDDPAAPTALPVVGSAQDRPPSPSLASRLRDALFPVTAEQSRRRRRAVWVVVLVAAAVYLAFRTPGAGAFDTVWAEDGADFLDDAVGAGPLDAITTPVNGYYLLYPRLLAEITTLFPVSWWAVVNTLFAIATTCAMAAVVYQASAGHFRRPLLRLAVAAPIVLQWVANGQAVNNVATLQFAALYTGFWLLVYVAKGRIGKVGGPVVLAMVSLTTILALALVPLALLRLALRRDRDSLWLTLATAGGVVVQVLGLASGAATRAGIGETRADPGWVIGSFRRLAVPATFLGETVLRTISAHPWLWVVAWLVLVAAVLVAFWRALRPAWLFAALAFAYALGLFATEIVAMGKVPDRYLVAPSFLLITVVVALLRPQDAAPPDDPPAGGRRGLASYVPLVVLLGLVVHLSVANYRVDYPDRTEVRSWTAQVDRRTHQCRDNPSLDSVDVLSGPRQMPYGRVHVPCERLR</sequence>
<protein>
    <recommendedName>
        <fullName evidence="5">Dolichyl-phosphate-mannose-protein mannosyltransferase</fullName>
    </recommendedName>
</protein>
<dbReference type="AlphaFoldDB" id="A0A1H3UZT2"/>
<keyword evidence="2" id="KW-0472">Membrane</keyword>
<feature type="transmembrane region" description="Helical" evidence="2">
    <location>
        <begin position="334"/>
        <end position="356"/>
    </location>
</feature>
<feature type="transmembrane region" description="Helical" evidence="2">
    <location>
        <begin position="363"/>
        <end position="381"/>
    </location>
</feature>
<keyword evidence="2" id="KW-1133">Transmembrane helix</keyword>